<reference evidence="1 2" key="1">
    <citation type="journal article" date="2015" name="Genome Biol. Evol.">
        <title>Comparative Genomics of a Bacterivorous Green Alga Reveals Evolutionary Causalities and Consequences of Phago-Mixotrophic Mode of Nutrition.</title>
        <authorList>
            <person name="Burns J.A."/>
            <person name="Paasch A."/>
            <person name="Narechania A."/>
            <person name="Kim E."/>
        </authorList>
    </citation>
    <scope>NUCLEOTIDE SEQUENCE [LARGE SCALE GENOMIC DNA]</scope>
    <source>
        <strain evidence="1 2">PLY_AMNH</strain>
    </source>
</reference>
<protein>
    <submittedName>
        <fullName evidence="1">Uncharacterized protein</fullName>
    </submittedName>
</protein>
<evidence type="ECO:0000313" key="1">
    <source>
        <dbReference type="EMBL" id="KAK3275494.1"/>
    </source>
</evidence>
<proteinExistence type="predicted"/>
<keyword evidence="2" id="KW-1185">Reference proteome</keyword>
<sequence>MSEDWTPTEATRKQKMLVRIDPTFYAAPKNRRGKGLDGFRAGSHATLQVGFDRKEMRALPPLQQVPTVVSLTRDAHVRSQASARGCGKKPWSGEP</sequence>
<dbReference type="AlphaFoldDB" id="A0AAE0L8B5"/>
<dbReference type="EMBL" id="LGRX02007192">
    <property type="protein sequence ID" value="KAK3275494.1"/>
    <property type="molecule type" value="Genomic_DNA"/>
</dbReference>
<accession>A0AAE0L8B5</accession>
<gene>
    <name evidence="1" type="ORF">CYMTET_16382</name>
</gene>
<organism evidence="1 2">
    <name type="scientific">Cymbomonas tetramitiformis</name>
    <dbReference type="NCBI Taxonomy" id="36881"/>
    <lineage>
        <taxon>Eukaryota</taxon>
        <taxon>Viridiplantae</taxon>
        <taxon>Chlorophyta</taxon>
        <taxon>Pyramimonadophyceae</taxon>
        <taxon>Pyramimonadales</taxon>
        <taxon>Pyramimonadaceae</taxon>
        <taxon>Cymbomonas</taxon>
    </lineage>
</organism>
<evidence type="ECO:0000313" key="2">
    <source>
        <dbReference type="Proteomes" id="UP001190700"/>
    </source>
</evidence>
<dbReference type="Proteomes" id="UP001190700">
    <property type="component" value="Unassembled WGS sequence"/>
</dbReference>
<name>A0AAE0L8B5_9CHLO</name>
<comment type="caution">
    <text evidence="1">The sequence shown here is derived from an EMBL/GenBank/DDBJ whole genome shotgun (WGS) entry which is preliminary data.</text>
</comment>